<dbReference type="InParanoid" id="A2GIP9"/>
<keyword evidence="3" id="KW-0547">Nucleotide-binding</keyword>
<dbReference type="OrthoDB" id="9989112at2759"/>
<dbReference type="PROSITE" id="PS51420">
    <property type="entry name" value="RHO"/>
    <property type="match status" value="1"/>
</dbReference>
<dbReference type="PROSITE" id="PS51421">
    <property type="entry name" value="RAS"/>
    <property type="match status" value="1"/>
</dbReference>
<dbReference type="STRING" id="5722.A2GIP9"/>
<reference evidence="5" key="1">
    <citation type="submission" date="2006-10" db="EMBL/GenBank/DDBJ databases">
        <authorList>
            <person name="Amadeo P."/>
            <person name="Zhao Q."/>
            <person name="Wortman J."/>
            <person name="Fraser-Liggett C."/>
            <person name="Carlton J."/>
        </authorList>
    </citation>
    <scope>NUCLEOTIDE SEQUENCE</scope>
    <source>
        <strain evidence="5">G3</strain>
    </source>
</reference>
<dbReference type="InterPro" id="IPR001806">
    <property type="entry name" value="Small_GTPase"/>
</dbReference>
<dbReference type="PROSITE" id="PS00675">
    <property type="entry name" value="SIGMA54_INTERACT_1"/>
    <property type="match status" value="1"/>
</dbReference>
<reference evidence="5" key="2">
    <citation type="journal article" date="2007" name="Science">
        <title>Draft genome sequence of the sexually transmitted pathogen Trichomonas vaginalis.</title>
        <authorList>
            <person name="Carlton J.M."/>
            <person name="Hirt R.P."/>
            <person name="Silva J.C."/>
            <person name="Delcher A.L."/>
            <person name="Schatz M."/>
            <person name="Zhao Q."/>
            <person name="Wortman J.R."/>
            <person name="Bidwell S.L."/>
            <person name="Alsmark U.C.M."/>
            <person name="Besteiro S."/>
            <person name="Sicheritz-Ponten T."/>
            <person name="Noel C.J."/>
            <person name="Dacks J.B."/>
            <person name="Foster P.G."/>
            <person name="Simillion C."/>
            <person name="Van de Peer Y."/>
            <person name="Miranda-Saavedra D."/>
            <person name="Barton G.J."/>
            <person name="Westrop G.D."/>
            <person name="Mueller S."/>
            <person name="Dessi D."/>
            <person name="Fiori P.L."/>
            <person name="Ren Q."/>
            <person name="Paulsen I."/>
            <person name="Zhang H."/>
            <person name="Bastida-Corcuera F.D."/>
            <person name="Simoes-Barbosa A."/>
            <person name="Brown M.T."/>
            <person name="Hayes R.D."/>
            <person name="Mukherjee M."/>
            <person name="Okumura C.Y."/>
            <person name="Schneider R."/>
            <person name="Smith A.J."/>
            <person name="Vanacova S."/>
            <person name="Villalvazo M."/>
            <person name="Haas B.J."/>
            <person name="Pertea M."/>
            <person name="Feldblyum T.V."/>
            <person name="Utterback T.R."/>
            <person name="Shu C.L."/>
            <person name="Osoegawa K."/>
            <person name="de Jong P.J."/>
            <person name="Hrdy I."/>
            <person name="Horvathova L."/>
            <person name="Zubacova Z."/>
            <person name="Dolezal P."/>
            <person name="Malik S.B."/>
            <person name="Logsdon J.M. Jr."/>
            <person name="Henze K."/>
            <person name="Gupta A."/>
            <person name="Wang C.C."/>
            <person name="Dunne R.L."/>
            <person name="Upcroft J.A."/>
            <person name="Upcroft P."/>
            <person name="White O."/>
            <person name="Salzberg S.L."/>
            <person name="Tang P."/>
            <person name="Chiu C.-H."/>
            <person name="Lee Y.-S."/>
            <person name="Embley T.M."/>
            <person name="Coombs G.H."/>
            <person name="Mottram J.C."/>
            <person name="Tachezy J."/>
            <person name="Fraser-Liggett C.M."/>
            <person name="Johnson P.J."/>
        </authorList>
    </citation>
    <scope>NUCLEOTIDE SEQUENCE [LARGE SCALE GENOMIC DNA]</scope>
    <source>
        <strain evidence="5">G3</strain>
    </source>
</reference>
<dbReference type="Gene3D" id="3.40.50.300">
    <property type="entry name" value="P-loop containing nucleotide triphosphate hydrolases"/>
    <property type="match status" value="1"/>
</dbReference>
<sequence length="205" mass="22833">MAQSFKVIVGGESGTGKTTIIQRLINNTFRSESQATVGVEFKSFNCEIDGKPTKLQIWDTAGQEKSKSVAKSYFRNAVGALLVYDVTDRHSYEEVEIWLSDIQCLSHPNSVIILVGNKTDLMDTRVIGQKEAEYFAERHGILYIETSAKDGSNVQDTFLNLAREIYNKVNSGSLILPTLKQQPAMLYTDPNKKSDATIHEDSCNC</sequence>
<proteinExistence type="inferred from homology"/>
<dbReference type="PANTHER" id="PTHR47979">
    <property type="entry name" value="DRAB11-RELATED"/>
    <property type="match status" value="1"/>
</dbReference>
<dbReference type="InterPro" id="IPR025662">
    <property type="entry name" value="Sigma_54_int_dom_ATP-bd_1"/>
</dbReference>
<accession>A2GIP9</accession>
<dbReference type="GO" id="GO:0006887">
    <property type="term" value="P:exocytosis"/>
    <property type="evidence" value="ECO:0000318"/>
    <property type="project" value="GO_Central"/>
</dbReference>
<dbReference type="InterPro" id="IPR005225">
    <property type="entry name" value="Small_GTP-bd"/>
</dbReference>
<dbReference type="SMR" id="A2GIP9"/>
<dbReference type="AlphaFoldDB" id="A2GIP9"/>
<dbReference type="PRINTS" id="PR00449">
    <property type="entry name" value="RASTRNSFRMNG"/>
</dbReference>
<protein>
    <submittedName>
        <fullName evidence="5">Ras family protein</fullName>
    </submittedName>
</protein>
<evidence type="ECO:0000256" key="1">
    <source>
        <dbReference type="ARBA" id="ARBA00004308"/>
    </source>
</evidence>
<name>A2GIP9_TRIV3</name>
<dbReference type="InterPro" id="IPR027417">
    <property type="entry name" value="P-loop_NTPase"/>
</dbReference>
<dbReference type="RefSeq" id="XP_001295899.1">
    <property type="nucleotide sequence ID" value="XM_001295898.1"/>
</dbReference>
<dbReference type="eggNOG" id="KOG0086">
    <property type="taxonomic scope" value="Eukaryota"/>
</dbReference>
<dbReference type="KEGG" id="tva:4740600"/>
<keyword evidence="4" id="KW-0472">Membrane</keyword>
<dbReference type="VEuPathDB" id="TrichDB:TVAG_031090"/>
<dbReference type="NCBIfam" id="TIGR00231">
    <property type="entry name" value="small_GTP"/>
    <property type="match status" value="1"/>
</dbReference>
<evidence type="ECO:0000256" key="4">
    <source>
        <dbReference type="ARBA" id="ARBA00023136"/>
    </source>
</evidence>
<dbReference type="SMART" id="SM00174">
    <property type="entry name" value="RHO"/>
    <property type="match status" value="1"/>
</dbReference>
<dbReference type="InterPro" id="IPR050209">
    <property type="entry name" value="Rab_GTPases_membrane_traffic"/>
</dbReference>
<dbReference type="GO" id="GO:0005525">
    <property type="term" value="F:GTP binding"/>
    <property type="evidence" value="ECO:0007669"/>
    <property type="project" value="InterPro"/>
</dbReference>
<dbReference type="Pfam" id="PF00071">
    <property type="entry name" value="Ras"/>
    <property type="match status" value="1"/>
</dbReference>
<dbReference type="FunFam" id="3.40.50.300:FF:000586">
    <property type="entry name" value="Rab family GTPase"/>
    <property type="match status" value="1"/>
</dbReference>
<gene>
    <name evidence="5" type="ORF">TVAG_031090</name>
</gene>
<dbReference type="VEuPathDB" id="TrichDB:TVAGG3_0919860"/>
<organism evidence="5 6">
    <name type="scientific">Trichomonas vaginalis (strain ATCC PRA-98 / G3)</name>
    <dbReference type="NCBI Taxonomy" id="412133"/>
    <lineage>
        <taxon>Eukaryota</taxon>
        <taxon>Metamonada</taxon>
        <taxon>Parabasalia</taxon>
        <taxon>Trichomonadida</taxon>
        <taxon>Trichomonadidae</taxon>
        <taxon>Trichomonas</taxon>
    </lineage>
</organism>
<keyword evidence="6" id="KW-1185">Reference proteome</keyword>
<dbReference type="GO" id="GO:0012505">
    <property type="term" value="C:endomembrane system"/>
    <property type="evidence" value="ECO:0007669"/>
    <property type="project" value="UniProtKB-SubCell"/>
</dbReference>
<dbReference type="SUPFAM" id="SSF52540">
    <property type="entry name" value="P-loop containing nucleoside triphosphate hydrolases"/>
    <property type="match status" value="1"/>
</dbReference>
<dbReference type="GO" id="GO:0003924">
    <property type="term" value="F:GTPase activity"/>
    <property type="evidence" value="ECO:0000318"/>
    <property type="project" value="GO_Central"/>
</dbReference>
<dbReference type="EMBL" id="DS116252">
    <property type="protein sequence ID" value="EAX82969.1"/>
    <property type="molecule type" value="Genomic_DNA"/>
</dbReference>
<comment type="subcellular location">
    <subcellularLocation>
        <location evidence="1">Endomembrane system</location>
    </subcellularLocation>
</comment>
<dbReference type="SMART" id="SM00176">
    <property type="entry name" value="RAN"/>
    <property type="match status" value="1"/>
</dbReference>
<dbReference type="PROSITE" id="PS51419">
    <property type="entry name" value="RAB"/>
    <property type="match status" value="1"/>
</dbReference>
<evidence type="ECO:0000256" key="3">
    <source>
        <dbReference type="ARBA" id="ARBA00022741"/>
    </source>
</evidence>
<dbReference type="CDD" id="cd00154">
    <property type="entry name" value="Rab"/>
    <property type="match status" value="1"/>
</dbReference>
<comment type="similarity">
    <text evidence="2">Belongs to the small GTPase superfamily. Rab family.</text>
</comment>
<dbReference type="OMA" id="CSKYNMI"/>
<dbReference type="SMART" id="SM00175">
    <property type="entry name" value="RAB"/>
    <property type="match status" value="1"/>
</dbReference>
<dbReference type="SMART" id="SM00173">
    <property type="entry name" value="RAS"/>
    <property type="match status" value="1"/>
</dbReference>
<dbReference type="GO" id="GO:0016020">
    <property type="term" value="C:membrane"/>
    <property type="evidence" value="ECO:0000318"/>
    <property type="project" value="GO_Central"/>
</dbReference>
<evidence type="ECO:0000313" key="6">
    <source>
        <dbReference type="Proteomes" id="UP000001542"/>
    </source>
</evidence>
<dbReference type="Proteomes" id="UP000001542">
    <property type="component" value="Unassembled WGS sequence"/>
</dbReference>
<evidence type="ECO:0000256" key="2">
    <source>
        <dbReference type="ARBA" id="ARBA00006270"/>
    </source>
</evidence>
<evidence type="ECO:0000313" key="5">
    <source>
        <dbReference type="EMBL" id="EAX82969.1"/>
    </source>
</evidence>